<dbReference type="AlphaFoldDB" id="A0A2A4T0U7"/>
<evidence type="ECO:0000313" key="2">
    <source>
        <dbReference type="Proteomes" id="UP000218113"/>
    </source>
</evidence>
<sequence length="110" mass="12848">MKLVMIILTAISLLGFFNSNETYPSYKTKVFVHSDSIPKVQFYGLTAHKITTMPIEEIKHFCSTHNIPLSQFVLTRTKAKNYLLKEKAKRDSIEVVKIYERIDRRLDINK</sequence>
<comment type="caution">
    <text evidence="1">The sequence shown here is derived from an EMBL/GenBank/DDBJ whole genome shotgun (WGS) entry which is preliminary data.</text>
</comment>
<evidence type="ECO:0000313" key="1">
    <source>
        <dbReference type="EMBL" id="PCI26899.1"/>
    </source>
</evidence>
<accession>A0A2A4T0U7</accession>
<dbReference type="Proteomes" id="UP000218113">
    <property type="component" value="Unassembled WGS sequence"/>
</dbReference>
<organism evidence="1 2">
    <name type="scientific">SAR324 cluster bacterium</name>
    <dbReference type="NCBI Taxonomy" id="2024889"/>
    <lineage>
        <taxon>Bacteria</taxon>
        <taxon>Deltaproteobacteria</taxon>
        <taxon>SAR324 cluster</taxon>
    </lineage>
</organism>
<gene>
    <name evidence="1" type="ORF">COB67_09710</name>
</gene>
<reference evidence="2" key="1">
    <citation type="submission" date="2017-08" db="EMBL/GenBank/DDBJ databases">
        <title>A dynamic microbial community with high functional redundancy inhabits the cold, oxic subseafloor aquifer.</title>
        <authorList>
            <person name="Tully B.J."/>
            <person name="Wheat C.G."/>
            <person name="Glazer B.T."/>
            <person name="Huber J.A."/>
        </authorList>
    </citation>
    <scope>NUCLEOTIDE SEQUENCE [LARGE SCALE GENOMIC DNA]</scope>
</reference>
<proteinExistence type="predicted"/>
<protein>
    <submittedName>
        <fullName evidence="1">Uncharacterized protein</fullName>
    </submittedName>
</protein>
<dbReference type="EMBL" id="NVSR01000083">
    <property type="protein sequence ID" value="PCI26899.1"/>
    <property type="molecule type" value="Genomic_DNA"/>
</dbReference>
<name>A0A2A4T0U7_9DELT</name>